<protein>
    <recommendedName>
        <fullName evidence="2">Pyridoxal phosphate homeostasis protein</fullName>
        <shortName evidence="2">PLP homeostasis protein</shortName>
    </recommendedName>
</protein>
<dbReference type="RefSeq" id="WP_127723948.1">
    <property type="nucleotide sequence ID" value="NZ_RLIH01000003.1"/>
</dbReference>
<dbReference type="CDD" id="cd00635">
    <property type="entry name" value="PLPDE_III_YBL036c_like"/>
    <property type="match status" value="1"/>
</dbReference>
<proteinExistence type="inferred from homology"/>
<evidence type="ECO:0000256" key="1">
    <source>
        <dbReference type="ARBA" id="ARBA00022898"/>
    </source>
</evidence>
<dbReference type="EMBL" id="RLIH01000003">
    <property type="protein sequence ID" value="RVU55384.1"/>
    <property type="molecule type" value="Genomic_DNA"/>
</dbReference>
<dbReference type="Proteomes" id="UP000288812">
    <property type="component" value="Unassembled WGS sequence"/>
</dbReference>
<dbReference type="Gene3D" id="3.20.20.10">
    <property type="entry name" value="Alanine racemase"/>
    <property type="match status" value="1"/>
</dbReference>
<gene>
    <name evidence="6" type="ORF">EF514_02550</name>
</gene>
<dbReference type="InterPro" id="IPR029066">
    <property type="entry name" value="PLP-binding_barrel"/>
</dbReference>
<comment type="caution">
    <text evidence="6">The sequence shown here is derived from an EMBL/GenBank/DDBJ whole genome shotgun (WGS) entry which is preliminary data.</text>
</comment>
<dbReference type="PANTHER" id="PTHR10146">
    <property type="entry name" value="PROLINE SYNTHETASE CO-TRANSCRIBED BACTERIAL HOMOLOG PROTEIN"/>
    <property type="match status" value="1"/>
</dbReference>
<evidence type="ECO:0000256" key="4">
    <source>
        <dbReference type="RuleBase" id="RU004514"/>
    </source>
</evidence>
<accession>A0A437S946</accession>
<evidence type="ECO:0000256" key="2">
    <source>
        <dbReference type="HAMAP-Rule" id="MF_02087"/>
    </source>
</evidence>
<dbReference type="SUPFAM" id="SSF51419">
    <property type="entry name" value="PLP-binding barrel"/>
    <property type="match status" value="1"/>
</dbReference>
<dbReference type="Pfam" id="PF01168">
    <property type="entry name" value="Ala_racemase_N"/>
    <property type="match status" value="1"/>
</dbReference>
<evidence type="ECO:0000313" key="7">
    <source>
        <dbReference type="Proteomes" id="UP000288812"/>
    </source>
</evidence>
<keyword evidence="7" id="KW-1185">Reference proteome</keyword>
<keyword evidence="1 2" id="KW-0663">Pyridoxal phosphate</keyword>
<comment type="similarity">
    <text evidence="2 4">Belongs to the pyridoxal phosphate-binding protein YggS/PROSC family.</text>
</comment>
<dbReference type="InterPro" id="IPR011078">
    <property type="entry name" value="PyrdxlP_homeostasis"/>
</dbReference>
<evidence type="ECO:0000259" key="5">
    <source>
        <dbReference type="Pfam" id="PF01168"/>
    </source>
</evidence>
<feature type="domain" description="Alanine racemase N-terminal" evidence="5">
    <location>
        <begin position="19"/>
        <end position="227"/>
    </location>
</feature>
<dbReference type="FunFam" id="3.20.20.10:FF:000018">
    <property type="entry name" value="Pyridoxal phosphate homeostasis protein"/>
    <property type="match status" value="1"/>
</dbReference>
<dbReference type="HAMAP" id="MF_02087">
    <property type="entry name" value="PLP_homeostasis"/>
    <property type="match status" value="1"/>
</dbReference>
<dbReference type="NCBIfam" id="TIGR00044">
    <property type="entry name" value="YggS family pyridoxal phosphate-dependent enzyme"/>
    <property type="match status" value="1"/>
</dbReference>
<comment type="function">
    <text evidence="2">Pyridoxal 5'-phosphate (PLP)-binding protein, which is involved in PLP homeostasis.</text>
</comment>
<dbReference type="OrthoDB" id="9804072at2"/>
<dbReference type="GO" id="GO:0030170">
    <property type="term" value="F:pyridoxal phosphate binding"/>
    <property type="evidence" value="ECO:0007669"/>
    <property type="project" value="UniProtKB-UniRule"/>
</dbReference>
<evidence type="ECO:0000313" key="6">
    <source>
        <dbReference type="EMBL" id="RVU55384.1"/>
    </source>
</evidence>
<comment type="cofactor">
    <cofactor evidence="3">
        <name>pyridoxal 5'-phosphate</name>
        <dbReference type="ChEBI" id="CHEBI:597326"/>
    </cofactor>
</comment>
<sequence length="228" mass="26253">MNIKENLFKILEEIEDAKKYSITNEDVTLVAVTKTRTIEEINEVHSLGIDNIGENKVQELKNKIDLLNNSTINYHMIGNLQTNKVKYIYDKVALIHSLDRLNLIKELDKRAKNDNIFINCLIQVNIGDEPQKGGVAYEETESFLEKCLEYDNVKIKGLMTIAPNVNDELFLRECFQKMFKLKEKIKSKNYKEVEMQYLSMGMSGDFKIAIEEGSNMVRIGTSIFGSRN</sequence>
<dbReference type="InterPro" id="IPR001608">
    <property type="entry name" value="Ala_racemase_N"/>
</dbReference>
<dbReference type="PIRSF" id="PIRSF004848">
    <property type="entry name" value="YBL036c_PLPDEIII"/>
    <property type="match status" value="1"/>
</dbReference>
<evidence type="ECO:0000256" key="3">
    <source>
        <dbReference type="PIRSR" id="PIRSR004848-1"/>
    </source>
</evidence>
<organism evidence="6 7">
    <name type="scientific">Anaerosphaera multitolerans</name>
    <dbReference type="NCBI Taxonomy" id="2487351"/>
    <lineage>
        <taxon>Bacteria</taxon>
        <taxon>Bacillati</taxon>
        <taxon>Bacillota</taxon>
        <taxon>Tissierellia</taxon>
        <taxon>Tissierellales</taxon>
        <taxon>Peptoniphilaceae</taxon>
        <taxon>Anaerosphaera</taxon>
    </lineage>
</organism>
<reference evidence="6 7" key="1">
    <citation type="submission" date="2018-11" db="EMBL/GenBank/DDBJ databases">
        <title>Genome sequencing and assembly of Anaerosphaera sp. nov., GS7-6-2.</title>
        <authorList>
            <person name="Rettenmaier R."/>
            <person name="Liebl W."/>
            <person name="Zverlov V."/>
        </authorList>
    </citation>
    <scope>NUCLEOTIDE SEQUENCE [LARGE SCALE GENOMIC DNA]</scope>
    <source>
        <strain evidence="6 7">GS7-6-2</strain>
    </source>
</reference>
<feature type="modified residue" description="N6-(pyridoxal phosphate)lysine" evidence="2 3">
    <location>
        <position position="34"/>
    </location>
</feature>
<dbReference type="PANTHER" id="PTHR10146:SF14">
    <property type="entry name" value="PYRIDOXAL PHOSPHATE HOMEOSTASIS PROTEIN"/>
    <property type="match status" value="1"/>
</dbReference>
<dbReference type="AlphaFoldDB" id="A0A437S946"/>
<name>A0A437S946_9FIRM</name>